<evidence type="ECO:0008006" key="4">
    <source>
        <dbReference type="Google" id="ProtNLM"/>
    </source>
</evidence>
<proteinExistence type="predicted"/>
<feature type="compositionally biased region" description="Polar residues" evidence="1">
    <location>
        <begin position="140"/>
        <end position="159"/>
    </location>
</feature>
<accession>A0A7S8IZ37</accession>
<reference evidence="2 3" key="1">
    <citation type="journal article" date="2020" name="ISME J.">
        <title>Enrichment and physiological characterization of a novel comammox Nitrospira indicates ammonium inhibition of complete nitrification.</title>
        <authorList>
            <person name="Sakoula D."/>
            <person name="Koch H."/>
            <person name="Frank J."/>
            <person name="Jetten M.S.M."/>
            <person name="van Kessel M.A.H.J."/>
            <person name="Lucker S."/>
        </authorList>
    </citation>
    <scope>NUCLEOTIDE SEQUENCE [LARGE SCALE GENOMIC DNA]</scope>
    <source>
        <strain evidence="2">Comreactor17</strain>
    </source>
</reference>
<dbReference type="Gene3D" id="1.25.40.10">
    <property type="entry name" value="Tetratricopeptide repeat domain"/>
    <property type="match status" value="1"/>
</dbReference>
<dbReference type="KEGG" id="nkf:Nkreftii_002501"/>
<feature type="region of interest" description="Disordered" evidence="1">
    <location>
        <begin position="43"/>
        <end position="170"/>
    </location>
</feature>
<dbReference type="InterPro" id="IPR006597">
    <property type="entry name" value="Sel1-like"/>
</dbReference>
<sequence>MAKKDYPGLVIVPPSDRTILRRRVVRWSLFLIPVMWFASTVMDWPPTSNNDTDCQRTTNETTLQNRPEECGQSSQATTTEKTGEDDFSLTQISQAESLTQSQPSAHLAAPENNPPNPEFNHHENPTTKLSAPAGPPADRTGTSSNDEQSAASVPSTKATSHPIPDTKLAEHGDAFAQYRLGKYYEKLNGRQAPESISWYKKASKGLRRLAEAGNGQAMYVLGVMHAYGRGVAKNTEEARRWLTHAVEQNVKAAQPVLANLEAKQTVNPKPKDRGSAQSAKQ</sequence>
<dbReference type="PANTHER" id="PTHR11102">
    <property type="entry name" value="SEL-1-LIKE PROTEIN"/>
    <property type="match status" value="1"/>
</dbReference>
<dbReference type="SMART" id="SM00671">
    <property type="entry name" value="SEL1"/>
    <property type="match status" value="2"/>
</dbReference>
<feature type="compositionally biased region" description="Polar residues" evidence="1">
    <location>
        <begin position="46"/>
        <end position="80"/>
    </location>
</feature>
<dbReference type="InterPro" id="IPR050767">
    <property type="entry name" value="Sel1_AlgK"/>
</dbReference>
<organism evidence="2 3">
    <name type="scientific">Candidatus Nitrospira kreftii</name>
    <dbReference type="NCBI Taxonomy" id="2652173"/>
    <lineage>
        <taxon>Bacteria</taxon>
        <taxon>Pseudomonadati</taxon>
        <taxon>Nitrospirota</taxon>
        <taxon>Nitrospiria</taxon>
        <taxon>Nitrospirales</taxon>
        <taxon>Nitrospiraceae</taxon>
        <taxon>Nitrospira</taxon>
    </lineage>
</organism>
<dbReference type="EMBL" id="CP047423">
    <property type="protein sequence ID" value="QPD04727.1"/>
    <property type="molecule type" value="Genomic_DNA"/>
</dbReference>
<evidence type="ECO:0000313" key="2">
    <source>
        <dbReference type="EMBL" id="QPD04727.1"/>
    </source>
</evidence>
<protein>
    <recommendedName>
        <fullName evidence="4">Beta-lactamase</fullName>
    </recommendedName>
</protein>
<dbReference type="SUPFAM" id="SSF81901">
    <property type="entry name" value="HCP-like"/>
    <property type="match status" value="1"/>
</dbReference>
<dbReference type="AlphaFoldDB" id="A0A7S8IZ37"/>
<evidence type="ECO:0000256" key="1">
    <source>
        <dbReference type="SAM" id="MobiDB-lite"/>
    </source>
</evidence>
<evidence type="ECO:0000313" key="3">
    <source>
        <dbReference type="Proteomes" id="UP000593737"/>
    </source>
</evidence>
<gene>
    <name evidence="2" type="ORF">Nkreftii_002501</name>
</gene>
<dbReference type="InterPro" id="IPR011990">
    <property type="entry name" value="TPR-like_helical_dom_sf"/>
</dbReference>
<dbReference type="PANTHER" id="PTHR11102:SF160">
    <property type="entry name" value="ERAD-ASSOCIATED E3 UBIQUITIN-PROTEIN LIGASE COMPONENT HRD3"/>
    <property type="match status" value="1"/>
</dbReference>
<dbReference type="Proteomes" id="UP000593737">
    <property type="component" value="Chromosome"/>
</dbReference>
<feature type="region of interest" description="Disordered" evidence="1">
    <location>
        <begin position="261"/>
        <end position="281"/>
    </location>
</feature>
<dbReference type="Pfam" id="PF08238">
    <property type="entry name" value="Sel1"/>
    <property type="match status" value="2"/>
</dbReference>
<name>A0A7S8IZ37_9BACT</name>
<feature type="compositionally biased region" description="Polar residues" evidence="1">
    <location>
        <begin position="88"/>
        <end position="104"/>
    </location>
</feature>